<comment type="caution">
    <text evidence="8">The sequence shown here is derived from an EMBL/GenBank/DDBJ whole genome shotgun (WGS) entry which is preliminary data.</text>
</comment>
<keyword evidence="3 7" id="KW-0133">Cell shape</keyword>
<dbReference type="NCBIfam" id="TIGR00067">
    <property type="entry name" value="glut_race"/>
    <property type="match status" value="1"/>
</dbReference>
<dbReference type="EC" id="5.1.1.3" evidence="2 7"/>
<name>A0ABW9GX72_9FIRM</name>
<dbReference type="Proteomes" id="UP001631949">
    <property type="component" value="Unassembled WGS sequence"/>
</dbReference>
<dbReference type="RefSeq" id="WP_408976834.1">
    <property type="nucleotide sequence ID" value="NZ_JBJUVG010000002.1"/>
</dbReference>
<dbReference type="GO" id="GO:0008881">
    <property type="term" value="F:glutamate racemase activity"/>
    <property type="evidence" value="ECO:0007669"/>
    <property type="project" value="UniProtKB-EC"/>
</dbReference>
<accession>A0ABW9GX72</accession>
<feature type="binding site" evidence="7">
    <location>
        <begin position="183"/>
        <end position="184"/>
    </location>
    <ligand>
        <name>substrate</name>
    </ligand>
</feature>
<dbReference type="InterPro" id="IPR004391">
    <property type="entry name" value="Glu_race"/>
</dbReference>
<protein>
    <recommendedName>
        <fullName evidence="2 7">Glutamate racemase</fullName>
        <ecNumber evidence="2 7">5.1.1.3</ecNumber>
    </recommendedName>
</protein>
<evidence type="ECO:0000256" key="7">
    <source>
        <dbReference type="HAMAP-Rule" id="MF_00258"/>
    </source>
</evidence>
<comment type="catalytic activity">
    <reaction evidence="1 7">
        <text>L-glutamate = D-glutamate</text>
        <dbReference type="Rhea" id="RHEA:12813"/>
        <dbReference type="ChEBI" id="CHEBI:29985"/>
        <dbReference type="ChEBI" id="CHEBI:29986"/>
        <dbReference type="EC" id="5.1.1.3"/>
    </reaction>
</comment>
<comment type="similarity">
    <text evidence="7">Belongs to the aspartate/glutamate racemases family.</text>
</comment>
<dbReference type="PANTHER" id="PTHR21198">
    <property type="entry name" value="GLUTAMATE RACEMASE"/>
    <property type="match status" value="1"/>
</dbReference>
<evidence type="ECO:0000313" key="9">
    <source>
        <dbReference type="Proteomes" id="UP001631949"/>
    </source>
</evidence>
<dbReference type="Pfam" id="PF01177">
    <property type="entry name" value="Asp_Glu_race"/>
    <property type="match status" value="1"/>
</dbReference>
<evidence type="ECO:0000256" key="3">
    <source>
        <dbReference type="ARBA" id="ARBA00022960"/>
    </source>
</evidence>
<gene>
    <name evidence="7 8" type="primary">murI</name>
    <name evidence="8" type="ORF">ACKQTC_02390</name>
</gene>
<evidence type="ECO:0000256" key="1">
    <source>
        <dbReference type="ARBA" id="ARBA00001602"/>
    </source>
</evidence>
<proteinExistence type="inferred from homology"/>
<evidence type="ECO:0000256" key="6">
    <source>
        <dbReference type="ARBA" id="ARBA00023316"/>
    </source>
</evidence>
<comment type="pathway">
    <text evidence="7">Cell wall biogenesis; peptidoglycan biosynthesis.</text>
</comment>
<dbReference type="EMBL" id="JBJUVG010000002">
    <property type="protein sequence ID" value="MFM9413218.1"/>
    <property type="molecule type" value="Genomic_DNA"/>
</dbReference>
<dbReference type="PANTHER" id="PTHR21198:SF3">
    <property type="entry name" value="GLUTAMATE RACEMASE"/>
    <property type="match status" value="1"/>
</dbReference>
<feature type="binding site" evidence="7">
    <location>
        <begin position="8"/>
        <end position="9"/>
    </location>
    <ligand>
        <name>substrate</name>
    </ligand>
</feature>
<feature type="active site" description="Proton donor/acceptor" evidence="7">
    <location>
        <position position="71"/>
    </location>
</feature>
<comment type="function">
    <text evidence="7">Provides the (R)-glutamate required for cell wall biosynthesis.</text>
</comment>
<organism evidence="8 9">
    <name type="scientific">Peptococcus simiae</name>
    <dbReference type="NCBI Taxonomy" id="1643805"/>
    <lineage>
        <taxon>Bacteria</taxon>
        <taxon>Bacillati</taxon>
        <taxon>Bacillota</taxon>
        <taxon>Clostridia</taxon>
        <taxon>Eubacteriales</taxon>
        <taxon>Peptococcaceae</taxon>
        <taxon>Peptococcus</taxon>
    </lineage>
</organism>
<keyword evidence="5 7" id="KW-0413">Isomerase</keyword>
<keyword evidence="9" id="KW-1185">Reference proteome</keyword>
<evidence type="ECO:0000256" key="2">
    <source>
        <dbReference type="ARBA" id="ARBA00013090"/>
    </source>
</evidence>
<reference evidence="8 9" key="1">
    <citation type="journal article" date="2016" name="Int. J. Syst. Evol. Microbiol.">
        <title>Peptococcus simiae sp. nov., isolated from rhesus macaque faeces and emended description of the genus Peptococcus.</title>
        <authorList>
            <person name="Shkoporov A.N."/>
            <person name="Efimov B.A."/>
            <person name="Kondova I."/>
            <person name="Ouwerling B."/>
            <person name="Chaplin A.V."/>
            <person name="Shcherbakova V.A."/>
            <person name="Langermans J.A.M."/>
        </authorList>
    </citation>
    <scope>NUCLEOTIDE SEQUENCE [LARGE SCALE GENOMIC DNA]</scope>
    <source>
        <strain evidence="8 9">M108</strain>
    </source>
</reference>
<evidence type="ECO:0000256" key="5">
    <source>
        <dbReference type="ARBA" id="ARBA00023235"/>
    </source>
</evidence>
<dbReference type="SUPFAM" id="SSF53681">
    <property type="entry name" value="Aspartate/glutamate racemase"/>
    <property type="match status" value="2"/>
</dbReference>
<feature type="binding site" evidence="7">
    <location>
        <begin position="40"/>
        <end position="41"/>
    </location>
    <ligand>
        <name>substrate</name>
    </ligand>
</feature>
<evidence type="ECO:0000313" key="8">
    <source>
        <dbReference type="EMBL" id="MFM9413218.1"/>
    </source>
</evidence>
<keyword evidence="4 7" id="KW-0573">Peptidoglycan synthesis</keyword>
<dbReference type="Gene3D" id="3.40.50.1860">
    <property type="match status" value="2"/>
</dbReference>
<feature type="active site" description="Proton donor/acceptor" evidence="7">
    <location>
        <position position="182"/>
    </location>
</feature>
<evidence type="ECO:0000256" key="4">
    <source>
        <dbReference type="ARBA" id="ARBA00022984"/>
    </source>
</evidence>
<feature type="binding site" evidence="7">
    <location>
        <begin position="72"/>
        <end position="73"/>
    </location>
    <ligand>
        <name>substrate</name>
    </ligand>
</feature>
<dbReference type="InterPro" id="IPR001920">
    <property type="entry name" value="Asp/Glu_race"/>
</dbReference>
<dbReference type="InterPro" id="IPR015942">
    <property type="entry name" value="Asp/Glu/hydantoin_racemase"/>
</dbReference>
<dbReference type="HAMAP" id="MF_00258">
    <property type="entry name" value="Glu_racemase"/>
    <property type="match status" value="1"/>
</dbReference>
<keyword evidence="6 7" id="KW-0961">Cell wall biogenesis/degradation</keyword>
<sequence length="253" mass="28149">MRPVAIFDSGIGGLTVMAEVQRRMPHLPLIFYADQDHVPYGNKTPERIRAYMIEVLEDLKPYNIQALLLACNTATSAAADFLRAQTDFPIVGMEPAVKPAVLKEAVDKKILVSATDLTLRLDKLTRLIKNLAAEDRVQRLSLQELVAFAEKGDFDSPAVEQYLRDQLQPYDLSTVGALVLGCTHFLYFKPLLEAILPPAIDIIDGNAGTVKQLQKLIVYHEDGQGAEPRPQFIVSGRPASKEEDFFQACLRRS</sequence>